<reference evidence="1" key="1">
    <citation type="submission" date="2020-05" db="EMBL/GenBank/DDBJ databases">
        <authorList>
            <person name="Zhu T."/>
            <person name="Keshari N."/>
            <person name="Lu X."/>
        </authorList>
    </citation>
    <scope>NUCLEOTIDE SEQUENCE</scope>
    <source>
        <strain evidence="1">NK1-12</strain>
    </source>
</reference>
<evidence type="ECO:0000313" key="1">
    <source>
        <dbReference type="EMBL" id="WNZ22626.1"/>
    </source>
</evidence>
<sequence>MTSDSRPNINISGGTFKDFVAGNKQIKVEGDYIETQNNYTLSPEDQAAIDDLKQVIHDLQARYPTTDPARQSAIIEAEFQEIKQKQPWRWKNLLKAKNLLNGGKIALTKAGEHLFEENIWGKAAIGFLEGVTEEVE</sequence>
<proteinExistence type="predicted"/>
<gene>
    <name evidence="1" type="ORF">HJG54_06980</name>
</gene>
<organism evidence="1">
    <name type="scientific">Leptolyngbya sp. NK1-12</name>
    <dbReference type="NCBI Taxonomy" id="2547451"/>
    <lineage>
        <taxon>Bacteria</taxon>
        <taxon>Bacillati</taxon>
        <taxon>Cyanobacteriota</taxon>
        <taxon>Cyanophyceae</taxon>
        <taxon>Leptolyngbyales</taxon>
        <taxon>Leptolyngbyaceae</taxon>
        <taxon>Leptolyngbya group</taxon>
        <taxon>Leptolyngbya</taxon>
    </lineage>
</organism>
<dbReference type="AlphaFoldDB" id="A0AA96WHY5"/>
<dbReference type="EMBL" id="CP053586">
    <property type="protein sequence ID" value="WNZ22626.1"/>
    <property type="molecule type" value="Genomic_DNA"/>
</dbReference>
<dbReference type="RefSeq" id="WP_316434126.1">
    <property type="nucleotide sequence ID" value="NZ_CP053586.1"/>
</dbReference>
<name>A0AA96WHY5_9CYAN</name>
<protein>
    <submittedName>
        <fullName evidence="1">Uncharacterized protein</fullName>
    </submittedName>
</protein>
<accession>A0AA96WHY5</accession>